<comment type="caution">
    <text evidence="2">The sequence shown here is derived from an EMBL/GenBank/DDBJ whole genome shotgun (WGS) entry which is preliminary data.</text>
</comment>
<dbReference type="EMBL" id="SRLO01000725">
    <property type="protein sequence ID" value="TNN47768.1"/>
    <property type="molecule type" value="Genomic_DNA"/>
</dbReference>
<sequence length="86" mass="9691">MPNISSALLSKTLRMIAGQPCGGEEKLASHSGREDSNRTFITAARTPTYRHLEILKETVCWRTGPVVPEHHHDQHHRAQSDQDGHR</sequence>
<proteinExistence type="predicted"/>
<gene>
    <name evidence="2" type="ORF">EYF80_042021</name>
</gene>
<dbReference type="Proteomes" id="UP000314294">
    <property type="component" value="Unassembled WGS sequence"/>
</dbReference>
<evidence type="ECO:0000256" key="1">
    <source>
        <dbReference type="SAM" id="MobiDB-lite"/>
    </source>
</evidence>
<evidence type="ECO:0000313" key="2">
    <source>
        <dbReference type="EMBL" id="TNN47768.1"/>
    </source>
</evidence>
<protein>
    <submittedName>
        <fullName evidence="2">Uncharacterized protein</fullName>
    </submittedName>
</protein>
<feature type="region of interest" description="Disordered" evidence="1">
    <location>
        <begin position="66"/>
        <end position="86"/>
    </location>
</feature>
<organism evidence="2 3">
    <name type="scientific">Liparis tanakae</name>
    <name type="common">Tanaka's snailfish</name>
    <dbReference type="NCBI Taxonomy" id="230148"/>
    <lineage>
        <taxon>Eukaryota</taxon>
        <taxon>Metazoa</taxon>
        <taxon>Chordata</taxon>
        <taxon>Craniata</taxon>
        <taxon>Vertebrata</taxon>
        <taxon>Euteleostomi</taxon>
        <taxon>Actinopterygii</taxon>
        <taxon>Neopterygii</taxon>
        <taxon>Teleostei</taxon>
        <taxon>Neoteleostei</taxon>
        <taxon>Acanthomorphata</taxon>
        <taxon>Eupercaria</taxon>
        <taxon>Perciformes</taxon>
        <taxon>Cottioidei</taxon>
        <taxon>Cottales</taxon>
        <taxon>Liparidae</taxon>
        <taxon>Liparis</taxon>
    </lineage>
</organism>
<name>A0A4Z2G2M7_9TELE</name>
<evidence type="ECO:0000313" key="3">
    <source>
        <dbReference type="Proteomes" id="UP000314294"/>
    </source>
</evidence>
<keyword evidence="3" id="KW-1185">Reference proteome</keyword>
<accession>A0A4Z2G2M7</accession>
<feature type="compositionally biased region" description="Basic and acidic residues" evidence="1">
    <location>
        <begin position="68"/>
        <end position="86"/>
    </location>
</feature>
<dbReference type="AlphaFoldDB" id="A0A4Z2G2M7"/>
<reference evidence="2 3" key="1">
    <citation type="submission" date="2019-03" db="EMBL/GenBank/DDBJ databases">
        <title>First draft genome of Liparis tanakae, snailfish: a comprehensive survey of snailfish specific genes.</title>
        <authorList>
            <person name="Kim W."/>
            <person name="Song I."/>
            <person name="Jeong J.-H."/>
            <person name="Kim D."/>
            <person name="Kim S."/>
            <person name="Ryu S."/>
            <person name="Song J.Y."/>
            <person name="Lee S.K."/>
        </authorList>
    </citation>
    <scope>NUCLEOTIDE SEQUENCE [LARGE SCALE GENOMIC DNA]</scope>
    <source>
        <tissue evidence="2">Muscle</tissue>
    </source>
</reference>